<feature type="domain" description="Beta-lactamase-related" evidence="3">
    <location>
        <begin position="73"/>
        <end position="343"/>
    </location>
</feature>
<gene>
    <name evidence="4" type="ORF">QO011_005025</name>
</gene>
<proteinExistence type="predicted"/>
<keyword evidence="5" id="KW-1185">Reference proteome</keyword>
<feature type="chain" id="PRO_5045252218" evidence="2">
    <location>
        <begin position="25"/>
        <end position="533"/>
    </location>
</feature>
<feature type="region of interest" description="Disordered" evidence="1">
    <location>
        <begin position="28"/>
        <end position="51"/>
    </location>
</feature>
<dbReference type="SUPFAM" id="SSF56601">
    <property type="entry name" value="beta-lactamase/transpeptidase-like"/>
    <property type="match status" value="1"/>
</dbReference>
<dbReference type="PANTHER" id="PTHR43283">
    <property type="entry name" value="BETA-LACTAMASE-RELATED"/>
    <property type="match status" value="1"/>
</dbReference>
<evidence type="ECO:0000259" key="3">
    <source>
        <dbReference type="Pfam" id="PF00144"/>
    </source>
</evidence>
<sequence length="533" mass="58378">MDMQVKRRFVLSVALSLCALLAVADRGSAGAQDPDQSAWPTREWPTSTPEQQGMDSAALAKLVAFGESHGFDSLLVERHGRIVLDAYYAPYTADIPHQIHSCTKAIISTLVGMTYRDGQLDRLDHPVLDFFAGGNIANVDDRKKAVTVQNLLDMTSGFDWDQGFEGGKEQTLVDQYRSSNWTQFTLDRPMAHAPGEVFNYIDGNPNLISAIITKLTGKLAEDYAREKLFGPLGITNWHWDRDPQGLTMGAWSLTLLPRDMAKIGYLYLHHGEWEGKQLLPAGWADVLDHATVSMHASFDPDLHYSNFFWVFPKEHVFMANGWHGQNIAVFPDLDIVAVVTAHKYVAQSALIEGVDAAVKSGAALPQNRNATETLADAIKDVAVETSTAVGPTSEMASIISGKAYKFPDGDLGLGLGLGLRLQSLTLFLTDPRPHMEVQLYSDHPTIFSGSYDTPIGLDGLYRKGTPAISGYDPGHVPAAKGAWLNGHTFVIDAQDLGYGGQRKYILSFSGKKLNLHLILEHGQDVSVDGEQDD</sequence>
<dbReference type="InterPro" id="IPR012338">
    <property type="entry name" value="Beta-lactam/transpept-like"/>
</dbReference>
<comment type="caution">
    <text evidence="4">The sequence shown here is derived from an EMBL/GenBank/DDBJ whole genome shotgun (WGS) entry which is preliminary data.</text>
</comment>
<evidence type="ECO:0000256" key="1">
    <source>
        <dbReference type="SAM" id="MobiDB-lite"/>
    </source>
</evidence>
<dbReference type="InterPro" id="IPR001466">
    <property type="entry name" value="Beta-lactam-related"/>
</dbReference>
<dbReference type="RefSeq" id="WP_307278057.1">
    <property type="nucleotide sequence ID" value="NZ_JAUSVX010000010.1"/>
</dbReference>
<dbReference type="Proteomes" id="UP001242480">
    <property type="component" value="Unassembled WGS sequence"/>
</dbReference>
<dbReference type="Pfam" id="PF00144">
    <property type="entry name" value="Beta-lactamase"/>
    <property type="match status" value="1"/>
</dbReference>
<evidence type="ECO:0000313" key="4">
    <source>
        <dbReference type="EMBL" id="MDQ0471998.1"/>
    </source>
</evidence>
<dbReference type="PANTHER" id="PTHR43283:SF7">
    <property type="entry name" value="BETA-LACTAMASE-RELATED DOMAIN-CONTAINING PROTEIN"/>
    <property type="match status" value="1"/>
</dbReference>
<evidence type="ECO:0000256" key="2">
    <source>
        <dbReference type="SAM" id="SignalP"/>
    </source>
</evidence>
<reference evidence="4 5" key="1">
    <citation type="submission" date="2023-07" db="EMBL/GenBank/DDBJ databases">
        <title>Genomic Encyclopedia of Type Strains, Phase IV (KMG-IV): sequencing the most valuable type-strain genomes for metagenomic binning, comparative biology and taxonomic classification.</title>
        <authorList>
            <person name="Goeker M."/>
        </authorList>
    </citation>
    <scope>NUCLEOTIDE SEQUENCE [LARGE SCALE GENOMIC DNA]</scope>
    <source>
        <strain evidence="4 5">DSM 19619</strain>
    </source>
</reference>
<dbReference type="Gene3D" id="3.40.710.10">
    <property type="entry name" value="DD-peptidase/beta-lactamase superfamily"/>
    <property type="match status" value="1"/>
</dbReference>
<feature type="compositionally biased region" description="Polar residues" evidence="1">
    <location>
        <begin position="34"/>
        <end position="51"/>
    </location>
</feature>
<dbReference type="EMBL" id="JAUSVX010000010">
    <property type="protein sequence ID" value="MDQ0471998.1"/>
    <property type="molecule type" value="Genomic_DNA"/>
</dbReference>
<accession>A0ABU0JCI9</accession>
<keyword evidence="2" id="KW-0732">Signal</keyword>
<protein>
    <submittedName>
        <fullName evidence="4">CubicO group peptidase (Beta-lactamase class C family)</fullName>
    </submittedName>
</protein>
<organism evidence="4 5">
    <name type="scientific">Labrys wisconsinensis</name>
    <dbReference type="NCBI Taxonomy" id="425677"/>
    <lineage>
        <taxon>Bacteria</taxon>
        <taxon>Pseudomonadati</taxon>
        <taxon>Pseudomonadota</taxon>
        <taxon>Alphaproteobacteria</taxon>
        <taxon>Hyphomicrobiales</taxon>
        <taxon>Xanthobacteraceae</taxon>
        <taxon>Labrys</taxon>
    </lineage>
</organism>
<feature type="signal peptide" evidence="2">
    <location>
        <begin position="1"/>
        <end position="24"/>
    </location>
</feature>
<dbReference type="InterPro" id="IPR050789">
    <property type="entry name" value="Diverse_Enzym_Activities"/>
</dbReference>
<evidence type="ECO:0000313" key="5">
    <source>
        <dbReference type="Proteomes" id="UP001242480"/>
    </source>
</evidence>
<name>A0ABU0JCI9_9HYPH</name>